<dbReference type="SUPFAM" id="SSF141371">
    <property type="entry name" value="PilZ domain-like"/>
    <property type="match status" value="1"/>
</dbReference>
<gene>
    <name evidence="3" type="ORF">N0B51_03780</name>
</gene>
<dbReference type="GO" id="GO:0035438">
    <property type="term" value="F:cyclic-di-GMP binding"/>
    <property type="evidence" value="ECO:0007669"/>
    <property type="project" value="InterPro"/>
</dbReference>
<evidence type="ECO:0000313" key="3">
    <source>
        <dbReference type="EMBL" id="MCT2558094.1"/>
    </source>
</evidence>
<dbReference type="AlphaFoldDB" id="A0A9X3AK98"/>
<organism evidence="3 4">
    <name type="scientific">Tsuneonella litorea</name>
    <dbReference type="NCBI Taxonomy" id="2976475"/>
    <lineage>
        <taxon>Bacteria</taxon>
        <taxon>Pseudomonadati</taxon>
        <taxon>Pseudomonadota</taxon>
        <taxon>Alphaproteobacteria</taxon>
        <taxon>Sphingomonadales</taxon>
        <taxon>Erythrobacteraceae</taxon>
        <taxon>Tsuneonella</taxon>
    </lineage>
</organism>
<keyword evidence="4" id="KW-1185">Reference proteome</keyword>
<comment type="caution">
    <text evidence="3">The sequence shown here is derived from an EMBL/GenBank/DDBJ whole genome shotgun (WGS) entry which is preliminary data.</text>
</comment>
<accession>A0A9X3AK98</accession>
<protein>
    <submittedName>
        <fullName evidence="3">PilZ domain-containing protein</fullName>
    </submittedName>
</protein>
<feature type="compositionally biased region" description="Pro residues" evidence="1">
    <location>
        <begin position="134"/>
        <end position="148"/>
    </location>
</feature>
<sequence>MEPQRSHEPETVVDRRACRRVQATCPAILQTMTTLTNGTLGDISETGARFEAVDPPGAGATALLRWGSHEAVCTIVWSEEDSCGVVFKQALPAEVVAETAALTCVREIPIASVGNITQGRRRSSTFLKVAPVEQPVPPAAPSPDPPPVAGSTSSLGEVLARFRRTRTWER</sequence>
<dbReference type="Proteomes" id="UP001142648">
    <property type="component" value="Unassembled WGS sequence"/>
</dbReference>
<feature type="domain" description="PilZ" evidence="2">
    <location>
        <begin position="14"/>
        <end position="94"/>
    </location>
</feature>
<dbReference type="InterPro" id="IPR009875">
    <property type="entry name" value="PilZ_domain"/>
</dbReference>
<evidence type="ECO:0000313" key="4">
    <source>
        <dbReference type="Proteomes" id="UP001142648"/>
    </source>
</evidence>
<proteinExistence type="predicted"/>
<dbReference type="Pfam" id="PF07238">
    <property type="entry name" value="PilZ"/>
    <property type="match status" value="1"/>
</dbReference>
<dbReference type="RefSeq" id="WP_259960892.1">
    <property type="nucleotide sequence ID" value="NZ_JAOAMV010000002.1"/>
</dbReference>
<dbReference type="EMBL" id="JAOAMV010000002">
    <property type="protein sequence ID" value="MCT2558094.1"/>
    <property type="molecule type" value="Genomic_DNA"/>
</dbReference>
<feature type="region of interest" description="Disordered" evidence="1">
    <location>
        <begin position="133"/>
        <end position="158"/>
    </location>
</feature>
<evidence type="ECO:0000256" key="1">
    <source>
        <dbReference type="SAM" id="MobiDB-lite"/>
    </source>
</evidence>
<reference evidence="3" key="1">
    <citation type="submission" date="2022-09" db="EMBL/GenBank/DDBJ databases">
        <title>The genome sequence of Tsuneonella sp. YG55.</title>
        <authorList>
            <person name="Liu Y."/>
        </authorList>
    </citation>
    <scope>NUCLEOTIDE SEQUENCE</scope>
    <source>
        <strain evidence="3">YG55</strain>
    </source>
</reference>
<name>A0A9X3AK98_9SPHN</name>
<evidence type="ECO:0000259" key="2">
    <source>
        <dbReference type="Pfam" id="PF07238"/>
    </source>
</evidence>